<dbReference type="Proteomes" id="UP000753961">
    <property type="component" value="Unassembled WGS sequence"/>
</dbReference>
<evidence type="ECO:0000259" key="2">
    <source>
        <dbReference type="Pfam" id="PF16391"/>
    </source>
</evidence>
<proteinExistence type="predicted"/>
<keyword evidence="4" id="KW-1185">Reference proteome</keyword>
<feature type="chain" id="PRO_5037383918" description="DUF5000 domain-containing protein" evidence="1">
    <location>
        <begin position="24"/>
        <end position="414"/>
    </location>
</feature>
<dbReference type="Pfam" id="PF16389">
    <property type="entry name" value="DUF4998"/>
    <property type="match status" value="1"/>
</dbReference>
<comment type="caution">
    <text evidence="3">The sequence shown here is derived from an EMBL/GenBank/DDBJ whole genome shotgun (WGS) entry which is preliminary data.</text>
</comment>
<evidence type="ECO:0000313" key="4">
    <source>
        <dbReference type="Proteomes" id="UP000753961"/>
    </source>
</evidence>
<reference evidence="3" key="1">
    <citation type="submission" date="2021-06" db="EMBL/GenBank/DDBJ databases">
        <title>44 bacteria genomes isolated from Dapeng, Shenzhen.</title>
        <authorList>
            <person name="Zheng W."/>
            <person name="Yu S."/>
            <person name="Huang Y."/>
        </authorList>
    </citation>
    <scope>NUCLEOTIDE SEQUENCE</scope>
    <source>
        <strain evidence="3">DP5N28-2</strain>
    </source>
</reference>
<accession>A0A953HMP9</accession>
<dbReference type="InterPro" id="IPR032164">
    <property type="entry name" value="DUF5000"/>
</dbReference>
<dbReference type="EMBL" id="JAHVHU010000004">
    <property type="protein sequence ID" value="MBY5957353.1"/>
    <property type="molecule type" value="Genomic_DNA"/>
</dbReference>
<dbReference type="AlphaFoldDB" id="A0A953HMP9"/>
<evidence type="ECO:0000256" key="1">
    <source>
        <dbReference type="SAM" id="SignalP"/>
    </source>
</evidence>
<keyword evidence="1" id="KW-0732">Signal</keyword>
<dbReference type="RefSeq" id="WP_222578872.1">
    <property type="nucleotide sequence ID" value="NZ_JAHVHU010000004.1"/>
</dbReference>
<dbReference type="Pfam" id="PF16391">
    <property type="entry name" value="DUF5000"/>
    <property type="match status" value="1"/>
</dbReference>
<sequence>MMNSLIKYLFSALLAGLFFTACTKMDHTYAKFIEDGEKVYSAKPKTIDFFPGNNRLKIRIGLVAAPNVNKINIYWNNRNNSVEWELEPDFSGDTTFFDGIIDDIEEGRHTFEFVTSDKAGNHSIKVDTVGMVYGEDYISSLKNRGVKSAVAKREGMEIKWFDTPYETAIGVEIHYQNTVGEQSVVDVSLDEFNTVIEGRPAGDSIRYRTAYLPDSNAIDTFYAGFQTVHLTPPGPEPLDKSLFSSYPLPGDAENYPVSYVKLDNIWDDDITGNSWYGTADPAGNPHWFTFDLGVKAKLTEYTIWQRGVVSTLSLVYAHANMKKWELWGSNDPDADGGWENWTKLTESESHKPSGLPFGEVTPEDYEYAKKGDTFSFPSDVPAVKYIRVKVFETWDPGKSHRSFLQEMSFKGIAE</sequence>
<organism evidence="3 4">
    <name type="scientific">Membranihabitans marinus</name>
    <dbReference type="NCBI Taxonomy" id="1227546"/>
    <lineage>
        <taxon>Bacteria</taxon>
        <taxon>Pseudomonadati</taxon>
        <taxon>Bacteroidota</taxon>
        <taxon>Saprospiria</taxon>
        <taxon>Saprospirales</taxon>
        <taxon>Saprospiraceae</taxon>
        <taxon>Membranihabitans</taxon>
    </lineage>
</organism>
<protein>
    <recommendedName>
        <fullName evidence="2">DUF5000 domain-containing protein</fullName>
    </recommendedName>
</protein>
<evidence type="ECO:0000313" key="3">
    <source>
        <dbReference type="EMBL" id="MBY5957353.1"/>
    </source>
</evidence>
<gene>
    <name evidence="3" type="ORF">KUV50_04340</name>
</gene>
<feature type="signal peptide" evidence="1">
    <location>
        <begin position="1"/>
        <end position="23"/>
    </location>
</feature>
<dbReference type="PROSITE" id="PS51257">
    <property type="entry name" value="PROKAR_LIPOPROTEIN"/>
    <property type="match status" value="1"/>
</dbReference>
<feature type="domain" description="DUF5000" evidence="2">
    <location>
        <begin position="266"/>
        <end position="409"/>
    </location>
</feature>
<name>A0A953HMP9_9BACT</name>
<dbReference type="Gene3D" id="2.60.120.260">
    <property type="entry name" value="Galactose-binding domain-like"/>
    <property type="match status" value="1"/>
</dbReference>